<gene>
    <name evidence="2" type="ordered locus">Srot_1812</name>
</gene>
<dbReference type="HOGENOM" id="CLU_3332879_0_0_11"/>
<dbReference type="AlphaFoldDB" id="D6Z8J2"/>
<evidence type="ECO:0000256" key="1">
    <source>
        <dbReference type="SAM" id="MobiDB-lite"/>
    </source>
</evidence>
<organism evidence="2 3">
    <name type="scientific">Segniliparus rotundus (strain ATCC BAA-972 / CDC 1076 / CIP 108378 / DSM 44985 / JCM 13578)</name>
    <dbReference type="NCBI Taxonomy" id="640132"/>
    <lineage>
        <taxon>Bacteria</taxon>
        <taxon>Bacillati</taxon>
        <taxon>Actinomycetota</taxon>
        <taxon>Actinomycetes</taxon>
        <taxon>Mycobacteriales</taxon>
        <taxon>Segniliparaceae</taxon>
        <taxon>Segniliparus</taxon>
    </lineage>
</organism>
<dbReference type="EMBL" id="CP001958">
    <property type="protein sequence ID" value="ADG98272.1"/>
    <property type="molecule type" value="Genomic_DNA"/>
</dbReference>
<protein>
    <submittedName>
        <fullName evidence="2">Uncharacterized protein</fullName>
    </submittedName>
</protein>
<feature type="region of interest" description="Disordered" evidence="1">
    <location>
        <begin position="1"/>
        <end position="38"/>
    </location>
</feature>
<accession>D6Z8J2</accession>
<dbReference type="KEGG" id="srt:Srot_1812"/>
<keyword evidence="3" id="KW-1185">Reference proteome</keyword>
<reference evidence="2 3" key="1">
    <citation type="journal article" date="2010" name="Stand. Genomic Sci.">
        <title>Complete genome sequence of Segniliparus rotundus type strain (CDC 1076).</title>
        <authorList>
            <person name="Sikorski J."/>
            <person name="Lapidus A."/>
            <person name="Copeland A."/>
            <person name="Misra M."/>
            <person name="Glavina Del Rio T."/>
            <person name="Nolan M."/>
            <person name="Lucas S."/>
            <person name="Chen F."/>
            <person name="Tice H."/>
            <person name="Cheng J.F."/>
            <person name="Jando M."/>
            <person name="Schneider S."/>
            <person name="Bruce D."/>
            <person name="Goodwin L."/>
            <person name="Pitluck S."/>
            <person name="Liolios K."/>
            <person name="Mikhailova N."/>
            <person name="Pati A."/>
            <person name="Ivanova N."/>
            <person name="Mavromatis K."/>
            <person name="Chen A."/>
            <person name="Palaniappan K."/>
            <person name="Chertkov O."/>
            <person name="Land M."/>
            <person name="Hauser L."/>
            <person name="Chang Y.J."/>
            <person name="Jeffries C.D."/>
            <person name="Brettin T."/>
            <person name="Detter J.C."/>
            <person name="Han C."/>
            <person name="Rohde M."/>
            <person name="Goker M."/>
            <person name="Bristow J."/>
            <person name="Eisen J.A."/>
            <person name="Markowitz V."/>
            <person name="Hugenholtz P."/>
            <person name="Kyrpides N.C."/>
            <person name="Klenk H.P."/>
        </authorList>
    </citation>
    <scope>NUCLEOTIDE SEQUENCE [LARGE SCALE GENOMIC DNA]</scope>
    <source>
        <strain evidence="3">ATCC BAA-972 / CDC 1076 / CIP 108378 / DSM 44985 / JCM 13578</strain>
    </source>
</reference>
<sequence length="38" mass="3714">MTEIASKPHEHGSQGFPAGESGGFAKPCGGSNLSGVLA</sequence>
<dbReference type="STRING" id="640132.Srot_1812"/>
<feature type="compositionally biased region" description="Basic and acidic residues" evidence="1">
    <location>
        <begin position="1"/>
        <end position="12"/>
    </location>
</feature>
<proteinExistence type="predicted"/>
<dbReference type="Proteomes" id="UP000002247">
    <property type="component" value="Chromosome"/>
</dbReference>
<name>D6Z8J2_SEGRD</name>
<evidence type="ECO:0000313" key="2">
    <source>
        <dbReference type="EMBL" id="ADG98272.1"/>
    </source>
</evidence>
<evidence type="ECO:0000313" key="3">
    <source>
        <dbReference type="Proteomes" id="UP000002247"/>
    </source>
</evidence>